<dbReference type="PRINTS" id="PR00111">
    <property type="entry name" value="ABHYDROLASE"/>
</dbReference>
<dbReference type="InterPro" id="IPR000073">
    <property type="entry name" value="AB_hydrolase_1"/>
</dbReference>
<accession>A0A8I1GF39</accession>
<protein>
    <submittedName>
        <fullName evidence="2">Alpha/beta fold hydrolase</fullName>
    </submittedName>
</protein>
<dbReference type="GO" id="GO:0016787">
    <property type="term" value="F:hydrolase activity"/>
    <property type="evidence" value="ECO:0007669"/>
    <property type="project" value="UniProtKB-KW"/>
</dbReference>
<proteinExistence type="predicted"/>
<dbReference type="Proteomes" id="UP000623250">
    <property type="component" value="Unassembled WGS sequence"/>
</dbReference>
<organism evidence="2 3">
    <name type="scientific">Rhodomicrobium udaipurense</name>
    <dbReference type="NCBI Taxonomy" id="1202716"/>
    <lineage>
        <taxon>Bacteria</taxon>
        <taxon>Pseudomonadati</taxon>
        <taxon>Pseudomonadota</taxon>
        <taxon>Alphaproteobacteria</taxon>
        <taxon>Hyphomicrobiales</taxon>
        <taxon>Hyphomicrobiaceae</taxon>
        <taxon>Rhodomicrobium</taxon>
    </lineage>
</organism>
<keyword evidence="2" id="KW-0378">Hydrolase</keyword>
<dbReference type="Pfam" id="PF12697">
    <property type="entry name" value="Abhydrolase_6"/>
    <property type="match status" value="1"/>
</dbReference>
<feature type="domain" description="AB hydrolase-1" evidence="1">
    <location>
        <begin position="7"/>
        <end position="225"/>
    </location>
</feature>
<dbReference type="AlphaFoldDB" id="A0A8I1GF39"/>
<evidence type="ECO:0000259" key="1">
    <source>
        <dbReference type="Pfam" id="PF12697"/>
    </source>
</evidence>
<dbReference type="Gene3D" id="3.40.50.1820">
    <property type="entry name" value="alpha/beta hydrolase"/>
    <property type="match status" value="1"/>
</dbReference>
<dbReference type="RefSeq" id="WP_037234123.1">
    <property type="nucleotide sequence ID" value="NZ_JAEMUK010000015.1"/>
</dbReference>
<evidence type="ECO:0000313" key="2">
    <source>
        <dbReference type="EMBL" id="MBJ7543629.1"/>
    </source>
</evidence>
<dbReference type="InterPro" id="IPR029058">
    <property type="entry name" value="AB_hydrolase_fold"/>
</dbReference>
<keyword evidence="3" id="KW-1185">Reference proteome</keyword>
<dbReference type="PANTHER" id="PTHR43433:SF4">
    <property type="entry name" value="NON-HEME CHLOROPEROXIDASE-RELATED"/>
    <property type="match status" value="1"/>
</dbReference>
<sequence>MEALPALLIPGLGCDTRLYGSQLPALFRQGATVTVANHTRSDSIAALADDVLAAAPPRFALAGLSMGGYIAFEIMRRAPDRVAKLALLDTTARPDTPEQTARRKTQIEMVHTGKFGDLPGLLFPVFVHASRRNDHALRAVVESMMFESGADVFVRQQTAIMGRRDSRPYLAAIRCPTLIAVGYGDELTPPALAKEMADAIPGAKLEVVPDCGHLSTLEQPDFMARTLAAWHSV</sequence>
<gene>
    <name evidence="2" type="ORF">JDN41_08660</name>
</gene>
<dbReference type="EMBL" id="JAEMUK010000015">
    <property type="protein sequence ID" value="MBJ7543629.1"/>
    <property type="molecule type" value="Genomic_DNA"/>
</dbReference>
<dbReference type="InterPro" id="IPR050471">
    <property type="entry name" value="AB_hydrolase"/>
</dbReference>
<reference evidence="2 3" key="1">
    <citation type="submission" date="2020-12" db="EMBL/GenBank/DDBJ databases">
        <title>Revised draft genomes of Rhodomicrobium vannielii ATCC 17100 and Rhodomicrobium udaipurense JA643.</title>
        <authorList>
            <person name="Conners E.M."/>
            <person name="Davenport E.J."/>
            <person name="Bose A."/>
        </authorList>
    </citation>
    <scope>NUCLEOTIDE SEQUENCE [LARGE SCALE GENOMIC DNA]</scope>
    <source>
        <strain evidence="2 3">JA643</strain>
    </source>
</reference>
<comment type="caution">
    <text evidence="2">The sequence shown here is derived from an EMBL/GenBank/DDBJ whole genome shotgun (WGS) entry which is preliminary data.</text>
</comment>
<name>A0A8I1GF39_9HYPH</name>
<evidence type="ECO:0000313" key="3">
    <source>
        <dbReference type="Proteomes" id="UP000623250"/>
    </source>
</evidence>
<dbReference type="PANTHER" id="PTHR43433">
    <property type="entry name" value="HYDROLASE, ALPHA/BETA FOLD FAMILY PROTEIN"/>
    <property type="match status" value="1"/>
</dbReference>
<dbReference type="SUPFAM" id="SSF53474">
    <property type="entry name" value="alpha/beta-Hydrolases"/>
    <property type="match status" value="1"/>
</dbReference>